<feature type="transmembrane region" description="Helical" evidence="7">
    <location>
        <begin position="343"/>
        <end position="365"/>
    </location>
</feature>
<gene>
    <name evidence="8" type="ORF">P43SY_009670</name>
</gene>
<dbReference type="Pfam" id="PF04515">
    <property type="entry name" value="Choline_transpo"/>
    <property type="match status" value="1"/>
</dbReference>
<keyword evidence="6" id="KW-0325">Glycoprotein</keyword>
<feature type="transmembrane region" description="Helical" evidence="7">
    <location>
        <begin position="226"/>
        <end position="251"/>
    </location>
</feature>
<reference evidence="8" key="1">
    <citation type="submission" date="2021-12" db="EMBL/GenBank/DDBJ databases">
        <title>Prjna785345.</title>
        <authorList>
            <person name="Rujirawat T."/>
            <person name="Krajaejun T."/>
        </authorList>
    </citation>
    <scope>NUCLEOTIDE SEQUENCE</scope>
    <source>
        <strain evidence="8">Pi057C3</strain>
    </source>
</reference>
<proteinExistence type="inferred from homology"/>
<comment type="caution">
    <text evidence="8">The sequence shown here is derived from an EMBL/GenBank/DDBJ whole genome shotgun (WGS) entry which is preliminary data.</text>
</comment>
<comment type="caution">
    <text evidence="7">Lacks conserved residue(s) required for the propagation of feature annotation.</text>
</comment>
<evidence type="ECO:0000256" key="3">
    <source>
        <dbReference type="ARBA" id="ARBA00022692"/>
    </source>
</evidence>
<evidence type="ECO:0000256" key="6">
    <source>
        <dbReference type="ARBA" id="ARBA00023180"/>
    </source>
</evidence>
<keyword evidence="3 7" id="KW-0812">Transmembrane</keyword>
<dbReference type="PANTHER" id="PTHR12385">
    <property type="entry name" value="CHOLINE TRANSPORTER-LIKE (SLC FAMILY 44)"/>
    <property type="match status" value="1"/>
</dbReference>
<keyword evidence="4 7" id="KW-1133">Transmembrane helix</keyword>
<evidence type="ECO:0000256" key="5">
    <source>
        <dbReference type="ARBA" id="ARBA00023136"/>
    </source>
</evidence>
<evidence type="ECO:0000313" key="8">
    <source>
        <dbReference type="EMBL" id="KAJ0392826.1"/>
    </source>
</evidence>
<accession>A0AAD5Q2J1</accession>
<dbReference type="GO" id="GO:0005886">
    <property type="term" value="C:plasma membrane"/>
    <property type="evidence" value="ECO:0007669"/>
    <property type="project" value="UniProtKB-SubCell"/>
</dbReference>
<evidence type="ECO:0000313" key="9">
    <source>
        <dbReference type="Proteomes" id="UP001209570"/>
    </source>
</evidence>
<dbReference type="EMBL" id="JAKCXM010000567">
    <property type="protein sequence ID" value="KAJ0392826.1"/>
    <property type="molecule type" value="Genomic_DNA"/>
</dbReference>
<comment type="similarity">
    <text evidence="2 7">Belongs to the CTL (choline transporter-like) family.</text>
</comment>
<keyword evidence="5 7" id="KW-0472">Membrane</keyword>
<name>A0AAD5Q2J1_PYTIN</name>
<dbReference type="AlphaFoldDB" id="A0AAD5Q2J1"/>
<dbReference type="InterPro" id="IPR007603">
    <property type="entry name" value="Choline_transptr-like"/>
</dbReference>
<evidence type="ECO:0000256" key="1">
    <source>
        <dbReference type="ARBA" id="ARBA00004141"/>
    </source>
</evidence>
<protein>
    <recommendedName>
        <fullName evidence="7">Choline transporter-like protein</fullName>
    </recommendedName>
</protein>
<dbReference type="GO" id="GO:0022857">
    <property type="term" value="F:transmembrane transporter activity"/>
    <property type="evidence" value="ECO:0007669"/>
    <property type="project" value="UniProtKB-UniRule"/>
</dbReference>
<evidence type="ECO:0000256" key="2">
    <source>
        <dbReference type="ARBA" id="ARBA00007168"/>
    </source>
</evidence>
<organism evidence="8 9">
    <name type="scientific">Pythium insidiosum</name>
    <name type="common">Pythiosis disease agent</name>
    <dbReference type="NCBI Taxonomy" id="114742"/>
    <lineage>
        <taxon>Eukaryota</taxon>
        <taxon>Sar</taxon>
        <taxon>Stramenopiles</taxon>
        <taxon>Oomycota</taxon>
        <taxon>Peronosporomycetes</taxon>
        <taxon>Pythiales</taxon>
        <taxon>Pythiaceae</taxon>
        <taxon>Pythium</taxon>
    </lineage>
</organism>
<comment type="subcellular location">
    <subcellularLocation>
        <location evidence="7">Cell membrane</location>
        <topology evidence="7">Multi-pass membrane protein</topology>
    </subcellularLocation>
    <subcellularLocation>
        <location evidence="1">Membrane</location>
        <topology evidence="1">Multi-pass membrane protein</topology>
    </subcellularLocation>
</comment>
<dbReference type="PANTHER" id="PTHR12385:SF14">
    <property type="entry name" value="CHOLINE TRANSPORTER-LIKE 2"/>
    <property type="match status" value="1"/>
</dbReference>
<comment type="function">
    <text evidence="7">Choline transporter.</text>
</comment>
<feature type="transmembrane region" description="Helical" evidence="7">
    <location>
        <begin position="445"/>
        <end position="466"/>
    </location>
</feature>
<evidence type="ECO:0000256" key="7">
    <source>
        <dbReference type="RuleBase" id="RU368066"/>
    </source>
</evidence>
<evidence type="ECO:0000256" key="4">
    <source>
        <dbReference type="ARBA" id="ARBA00022989"/>
    </source>
</evidence>
<sequence length="495" mass="56186">MGNRFGKQAESAPKADAMDGIPAYDFTEYPYLMYPRLAEDFKALYGDYDKEKDNLANLDASLLRKFYGVCVRRCPMLNETITPPYIHAYKDYKLNADPVNTDYLSQGLFVWLVIIFVIAMQLVITFFCAYQGDLLNSDNVNQAMAKMGVKSDSVSNVLTKSTNYINMSGYEASKDTVRYWAISCYVMIALDVALLLVLLFMCSRIRIAIGIIREASKALQTMPSLVLYPIMPTIFAMGLVAYWVVAAAYIMTSANVSLKDVQNAASKITGRDAPPIKVEVENDDVVNYLLIYHLFGLLWTNQFIQAIAYTTLAGCFCEYYWTLDKRQIRGFVLLRSLWRTTRYHLGTMAFGSLIIAVVQMIRLGLEYIDQKMRATKQGNTFVKVVMCCLKCCMWCFEKVVKFLNQNAFIIVAMKGKSFCPAMKDSFLLLFNNAARVATVSIITRFLLVLGKLFIAAFSMFFMFLFIRHPPTKVPTFFMGDLSEISSPIFPMLVRT</sequence>
<dbReference type="Proteomes" id="UP001209570">
    <property type="component" value="Unassembled WGS sequence"/>
</dbReference>
<feature type="transmembrane region" description="Helical" evidence="7">
    <location>
        <begin position="179"/>
        <end position="205"/>
    </location>
</feature>
<feature type="transmembrane region" description="Helical" evidence="7">
    <location>
        <begin position="108"/>
        <end position="132"/>
    </location>
</feature>
<keyword evidence="9" id="KW-1185">Reference proteome</keyword>